<dbReference type="CDD" id="cd00146">
    <property type="entry name" value="PKD"/>
    <property type="match status" value="1"/>
</dbReference>
<feature type="domain" description="PKD" evidence="3">
    <location>
        <begin position="508"/>
        <end position="560"/>
    </location>
</feature>
<dbReference type="Pfam" id="PF18962">
    <property type="entry name" value="Por_Secre_tail"/>
    <property type="match status" value="1"/>
</dbReference>
<feature type="chain" id="PRO_5002003691" description="PKD domain-containing protein" evidence="2">
    <location>
        <begin position="23"/>
        <end position="654"/>
    </location>
</feature>
<evidence type="ECO:0000259" key="3">
    <source>
        <dbReference type="PROSITE" id="PS50093"/>
    </source>
</evidence>
<dbReference type="InterPro" id="IPR022409">
    <property type="entry name" value="PKD/Chitinase_dom"/>
</dbReference>
<reference evidence="4 5" key="1">
    <citation type="submission" date="2013-09" db="EMBL/GenBank/DDBJ databases">
        <authorList>
            <person name="Zeng Z."/>
            <person name="Chen C."/>
        </authorList>
    </citation>
    <scope>NUCLEOTIDE SEQUENCE [LARGE SCALE GENOMIC DNA]</scope>
    <source>
        <strain evidence="4 5">WB 4.1-42</strain>
    </source>
</reference>
<feature type="signal peptide" evidence="2">
    <location>
        <begin position="1"/>
        <end position="22"/>
    </location>
</feature>
<dbReference type="NCBIfam" id="TIGR04183">
    <property type="entry name" value="Por_Secre_tail"/>
    <property type="match status" value="1"/>
</dbReference>
<dbReference type="InterPro" id="IPR026444">
    <property type="entry name" value="Secre_tail"/>
</dbReference>
<dbReference type="InterPro" id="IPR013783">
    <property type="entry name" value="Ig-like_fold"/>
</dbReference>
<dbReference type="InterPro" id="IPR052918">
    <property type="entry name" value="Motility_Chemotaxis_Reg"/>
</dbReference>
<protein>
    <recommendedName>
        <fullName evidence="3">PKD domain-containing protein</fullName>
    </recommendedName>
</protein>
<keyword evidence="5" id="KW-1185">Reference proteome</keyword>
<dbReference type="eggNOG" id="COG1520">
    <property type="taxonomic scope" value="Bacteria"/>
</dbReference>
<accession>A0A0A2MZR6</accession>
<dbReference type="PANTHER" id="PTHR35580">
    <property type="entry name" value="CELL SURFACE GLYCOPROTEIN (S-LAYER PROTEIN)-LIKE PROTEIN"/>
    <property type="match status" value="1"/>
</dbReference>
<organism evidence="4 5">
    <name type="scientific">Flavobacterium subsaxonicum WB 4.1-42 = DSM 21790</name>
    <dbReference type="NCBI Taxonomy" id="1121898"/>
    <lineage>
        <taxon>Bacteria</taxon>
        <taxon>Pseudomonadati</taxon>
        <taxon>Bacteroidota</taxon>
        <taxon>Flavobacteriia</taxon>
        <taxon>Flavobacteriales</taxon>
        <taxon>Flavobacteriaceae</taxon>
        <taxon>Flavobacterium</taxon>
    </lineage>
</organism>
<comment type="caution">
    <text evidence="4">The sequence shown here is derived from an EMBL/GenBank/DDBJ whole genome shotgun (WGS) entry which is preliminary data.</text>
</comment>
<dbReference type="RefSeq" id="WP_026991727.1">
    <property type="nucleotide sequence ID" value="NZ_JRLY01000004.1"/>
</dbReference>
<dbReference type="Proteomes" id="UP000030111">
    <property type="component" value="Unassembled WGS sequence"/>
</dbReference>
<dbReference type="PANTHER" id="PTHR35580:SF1">
    <property type="entry name" value="PHYTASE-LIKE DOMAIN-CONTAINING PROTEIN"/>
    <property type="match status" value="1"/>
</dbReference>
<dbReference type="Gene3D" id="2.60.40.10">
    <property type="entry name" value="Immunoglobulins"/>
    <property type="match status" value="1"/>
</dbReference>
<evidence type="ECO:0000313" key="4">
    <source>
        <dbReference type="EMBL" id="KGO93695.1"/>
    </source>
</evidence>
<dbReference type="eggNOG" id="COG3291">
    <property type="taxonomic scope" value="Bacteria"/>
</dbReference>
<dbReference type="OrthoDB" id="5381604at2"/>
<evidence type="ECO:0000256" key="2">
    <source>
        <dbReference type="SAM" id="SignalP"/>
    </source>
</evidence>
<dbReference type="SMART" id="SM00089">
    <property type="entry name" value="PKD"/>
    <property type="match status" value="1"/>
</dbReference>
<keyword evidence="1 2" id="KW-0732">Signal</keyword>
<dbReference type="PROSITE" id="PS50093">
    <property type="entry name" value="PKD"/>
    <property type="match status" value="1"/>
</dbReference>
<dbReference type="InterPro" id="IPR000601">
    <property type="entry name" value="PKD_dom"/>
</dbReference>
<evidence type="ECO:0000256" key="1">
    <source>
        <dbReference type="ARBA" id="ARBA00022729"/>
    </source>
</evidence>
<dbReference type="AlphaFoldDB" id="A0A0A2MZR6"/>
<dbReference type="SUPFAM" id="SSF49299">
    <property type="entry name" value="PKD domain"/>
    <property type="match status" value="1"/>
</dbReference>
<gene>
    <name evidence="4" type="ORF">Q766_06975</name>
</gene>
<sequence>MKKHYILSLLSFVCCLFFNTLAAQSWQWGISGGSYQTVQSDEKAESLTTDSNGNVYFISPVGVNGLKVAGVEKEAFFTKDYMIASISCSGTYRWSRVIGGVSDDLIKTIQLDANNNVYAAGHVFRTSASGQVHFGQEQEGTYDTILPYSALTVNTNKQKLFLVKYNSEGEMQWLRMPEADDIASTESQQSYSHDVQTDPQGNSHWLVTIPPGTYANGAFVNTLEGSNLFVFKYDTDGNFISATALDMQFSSIFPYFTMVRDHTNGILYFGGYTTSQVGPVVINGATVGNSMFLAAFNGDGTFLWKHENAEGYLSSIRNMYIDTDSSLYVGGSGFNGDTFMGHTFTSAYGSGFPFITKINASGTLDWATNAQTISSVSAVGGITINGNEVGITAGFGSMQWGDFALEQEPNEGYDVMLARFNKADGAIIALTDIAGNPGYWDYGTSITADPFGNYYVGGKFDNILYVNEETTLVDGAQGTDFFVAKYGTDNCSCLPPTANYSFTTGTVETLAYNFTYTGDAYDTISWNFGDGVTSAEANPIHTFTNAGSYNVCVSVANACGTSEFCQEITATLNVEDFEMDLITAYPNPVTDVLNLTSKSEISYTLYSVLGTEIVSGTVKPGTSQIKLDHLAAGSYLLKVQNSSGHQRAIKVFKK</sequence>
<dbReference type="SUPFAM" id="SSF63829">
    <property type="entry name" value="Calcium-dependent phosphotriesterase"/>
    <property type="match status" value="1"/>
</dbReference>
<dbReference type="Pfam" id="PF18911">
    <property type="entry name" value="PKD_4"/>
    <property type="match status" value="1"/>
</dbReference>
<dbReference type="InterPro" id="IPR035986">
    <property type="entry name" value="PKD_dom_sf"/>
</dbReference>
<dbReference type="EMBL" id="JRLY01000004">
    <property type="protein sequence ID" value="KGO93695.1"/>
    <property type="molecule type" value="Genomic_DNA"/>
</dbReference>
<evidence type="ECO:0000313" key="5">
    <source>
        <dbReference type="Proteomes" id="UP000030111"/>
    </source>
</evidence>
<dbReference type="STRING" id="1121898.GCA_000422725_00257"/>
<proteinExistence type="predicted"/>
<name>A0A0A2MZR6_9FLAO</name>